<evidence type="ECO:0000313" key="3">
    <source>
        <dbReference type="EMBL" id="QTA37729.1"/>
    </source>
</evidence>
<feature type="domain" description="Amidohydrolase-related" evidence="2">
    <location>
        <begin position="49"/>
        <end position="396"/>
    </location>
</feature>
<keyword evidence="4" id="KW-1185">Reference proteome</keyword>
<dbReference type="InterPro" id="IPR050287">
    <property type="entry name" value="MTA/SAH_deaminase"/>
</dbReference>
<reference evidence="3 4" key="1">
    <citation type="submission" date="2021-03" db="EMBL/GenBank/DDBJ databases">
        <title>Thermosipho ferrireducens sp.nov., an anaerobic thermophilic iron-reducing bacterium isolated from a deep-sea hydrothermal sulfide deposits.</title>
        <authorList>
            <person name="Zeng X."/>
            <person name="Chen Y."/>
            <person name="Shao Z."/>
        </authorList>
    </citation>
    <scope>NUCLEOTIDE SEQUENCE [LARGE SCALE GENOMIC DNA]</scope>
    <source>
        <strain evidence="3 4">JL129W03</strain>
    </source>
</reference>
<dbReference type="Proteomes" id="UP000671862">
    <property type="component" value="Chromosome"/>
</dbReference>
<evidence type="ECO:0000313" key="4">
    <source>
        <dbReference type="Proteomes" id="UP000671862"/>
    </source>
</evidence>
<name>A0ABX7S5C7_9BACT</name>
<dbReference type="SUPFAM" id="SSF51556">
    <property type="entry name" value="Metallo-dependent hydrolases"/>
    <property type="match status" value="1"/>
</dbReference>
<gene>
    <name evidence="3" type="ORF">JYK00_08380</name>
</gene>
<organism evidence="3 4">
    <name type="scientific">Thermosipho ferrireducens</name>
    <dbReference type="NCBI Taxonomy" id="2571116"/>
    <lineage>
        <taxon>Bacteria</taxon>
        <taxon>Thermotogati</taxon>
        <taxon>Thermotogota</taxon>
        <taxon>Thermotogae</taxon>
        <taxon>Thermotogales</taxon>
        <taxon>Fervidobacteriaceae</taxon>
        <taxon>Thermosipho</taxon>
    </lineage>
</organism>
<dbReference type="PANTHER" id="PTHR43794:SF11">
    <property type="entry name" value="AMIDOHYDROLASE-RELATED DOMAIN-CONTAINING PROTEIN"/>
    <property type="match status" value="1"/>
</dbReference>
<dbReference type="Pfam" id="PF01979">
    <property type="entry name" value="Amidohydro_1"/>
    <property type="match status" value="1"/>
</dbReference>
<dbReference type="InterPro" id="IPR006680">
    <property type="entry name" value="Amidohydro-rel"/>
</dbReference>
<sequence length="425" mass="47835">MKAIINAKIYDFENYIENGYILYDKKILETGKMEDYPGALFEINAKGNLVIPGLVVGHTHIYSTFARGLSVPFNPKNFKDILTQLWWKLDAKLDKEANYYSALVAGLEFLKNGVTTVIDHHASGLQIKGSLSTLKQAICEEIGLRGIFCFETSDRFNVKECVEENVEFAAHSNEMHAGIFGLHASLSLSEETLKVVSQHYEGPIHIHVAESPDDEKDSIEKYGMRVVKRLEKHSLLRENSILAHCVHVNEEEMALISQYKCYVAYNVTSNMNNAVGLPDYQKMKRYGINVIAGNDGLGFNFSRDLLNIFFSMKLAGNSPISFDFNDFIKIINNTYELAGKYLGVKLGKIKPGYAADLLIIPYDIPTPMNSSNIIGHFIFGVLDNFKPSHVIVNGKTLIDNFNVLLQTEIIYKEASKIAETVWKRL</sequence>
<dbReference type="SUPFAM" id="SSF51338">
    <property type="entry name" value="Composite domain of metallo-dependent hydrolases"/>
    <property type="match status" value="1"/>
</dbReference>
<accession>A0ABX7S5C7</accession>
<dbReference type="RefSeq" id="WP_207566453.1">
    <property type="nucleotide sequence ID" value="NZ_CP071446.1"/>
</dbReference>
<evidence type="ECO:0000259" key="2">
    <source>
        <dbReference type="Pfam" id="PF01979"/>
    </source>
</evidence>
<dbReference type="InterPro" id="IPR011059">
    <property type="entry name" value="Metal-dep_hydrolase_composite"/>
</dbReference>
<keyword evidence="1" id="KW-0378">Hydrolase</keyword>
<proteinExistence type="predicted"/>
<dbReference type="PANTHER" id="PTHR43794">
    <property type="entry name" value="AMINOHYDROLASE SSNA-RELATED"/>
    <property type="match status" value="1"/>
</dbReference>
<protein>
    <submittedName>
        <fullName evidence="3">Amidohydrolase family protein</fullName>
    </submittedName>
</protein>
<dbReference type="InterPro" id="IPR032466">
    <property type="entry name" value="Metal_Hydrolase"/>
</dbReference>
<dbReference type="Gene3D" id="3.20.20.140">
    <property type="entry name" value="Metal-dependent hydrolases"/>
    <property type="match status" value="1"/>
</dbReference>
<dbReference type="Gene3D" id="2.30.40.10">
    <property type="entry name" value="Urease, subunit C, domain 1"/>
    <property type="match status" value="1"/>
</dbReference>
<evidence type="ECO:0000256" key="1">
    <source>
        <dbReference type="ARBA" id="ARBA00022801"/>
    </source>
</evidence>
<dbReference type="EMBL" id="CP071446">
    <property type="protein sequence ID" value="QTA37729.1"/>
    <property type="molecule type" value="Genomic_DNA"/>
</dbReference>